<dbReference type="RefSeq" id="WP_157427417.1">
    <property type="nucleotide sequence ID" value="NZ_BAAANK010000006.1"/>
</dbReference>
<keyword evidence="3" id="KW-1185">Reference proteome</keyword>
<dbReference type="Proteomes" id="UP001501746">
    <property type="component" value="Unassembled WGS sequence"/>
</dbReference>
<sequence>MASSSGEGRAGRKLVLAASTGGHLVELVRQLPFLAASDDSLFITFRTPQSESLLAGRRVLYVPYVRPRDYVGVVRAVGIVNRALGAERFDGAVSTGAAIALSVLPVARMRGMPATYIESVCRVDGPSTTGRVLQAVPSISLRTQHESWSGRRWRSQPSVLATYASAPRDVPTDTQRLFVTLGTIEGYRFDSVIDAVLASGSANENTVWQLGSTTRRDLPGRVFGQIAPHEFEQYAREAGVVITHAGVGTLIGLLGNGIHPVMVPRRMHRDEHVDDHQLQIAELVNRLGVGHAVEVDRLDAEAIRFAAERRIVDYAMPPTTADEKDLEPA</sequence>
<organism evidence="2 3">
    <name type="scientific">Agromyces salentinus</name>
    <dbReference type="NCBI Taxonomy" id="269421"/>
    <lineage>
        <taxon>Bacteria</taxon>
        <taxon>Bacillati</taxon>
        <taxon>Actinomycetota</taxon>
        <taxon>Actinomycetes</taxon>
        <taxon>Micrococcales</taxon>
        <taxon>Microbacteriaceae</taxon>
        <taxon>Agromyces</taxon>
    </lineage>
</organism>
<accession>A0ABN2MUF5</accession>
<name>A0ABN2MUF5_9MICO</name>
<evidence type="ECO:0000259" key="1">
    <source>
        <dbReference type="Pfam" id="PF04101"/>
    </source>
</evidence>
<dbReference type="InterPro" id="IPR007235">
    <property type="entry name" value="Glyco_trans_28_C"/>
</dbReference>
<dbReference type="EMBL" id="BAAANK010000006">
    <property type="protein sequence ID" value="GAA1838315.1"/>
    <property type="molecule type" value="Genomic_DNA"/>
</dbReference>
<reference evidence="2 3" key="1">
    <citation type="journal article" date="2019" name="Int. J. Syst. Evol. Microbiol.">
        <title>The Global Catalogue of Microorganisms (GCM) 10K type strain sequencing project: providing services to taxonomists for standard genome sequencing and annotation.</title>
        <authorList>
            <consortium name="The Broad Institute Genomics Platform"/>
            <consortium name="The Broad Institute Genome Sequencing Center for Infectious Disease"/>
            <person name="Wu L."/>
            <person name="Ma J."/>
        </authorList>
    </citation>
    <scope>NUCLEOTIDE SEQUENCE [LARGE SCALE GENOMIC DNA]</scope>
    <source>
        <strain evidence="2 3">JCM 14323</strain>
    </source>
</reference>
<evidence type="ECO:0000313" key="2">
    <source>
        <dbReference type="EMBL" id="GAA1838315.1"/>
    </source>
</evidence>
<gene>
    <name evidence="2" type="ORF">GCM10009750_24860</name>
</gene>
<dbReference type="Pfam" id="PF04101">
    <property type="entry name" value="Glyco_tran_28_C"/>
    <property type="match status" value="1"/>
</dbReference>
<protein>
    <submittedName>
        <fullName evidence="2">Glycosyltransferase</fullName>
    </submittedName>
</protein>
<evidence type="ECO:0000313" key="3">
    <source>
        <dbReference type="Proteomes" id="UP001501746"/>
    </source>
</evidence>
<dbReference type="Gene3D" id="3.40.50.2000">
    <property type="entry name" value="Glycogen Phosphorylase B"/>
    <property type="match status" value="1"/>
</dbReference>
<feature type="domain" description="Glycosyl transferase family 28 C-terminal" evidence="1">
    <location>
        <begin position="230"/>
        <end position="290"/>
    </location>
</feature>
<comment type="caution">
    <text evidence="2">The sequence shown here is derived from an EMBL/GenBank/DDBJ whole genome shotgun (WGS) entry which is preliminary data.</text>
</comment>
<proteinExistence type="predicted"/>
<dbReference type="SUPFAM" id="SSF53756">
    <property type="entry name" value="UDP-Glycosyltransferase/glycogen phosphorylase"/>
    <property type="match status" value="1"/>
</dbReference>